<evidence type="ECO:0000313" key="9">
    <source>
        <dbReference type="Proteomes" id="UP000067698"/>
    </source>
</evidence>
<keyword evidence="6" id="KW-0812">Transmembrane</keyword>
<feature type="domain" description="Gram-positive cocci surface proteins LPxTG" evidence="7">
    <location>
        <begin position="1340"/>
        <end position="1371"/>
    </location>
</feature>
<proteinExistence type="predicted"/>
<dbReference type="GO" id="GO:0005874">
    <property type="term" value="C:microtubule"/>
    <property type="evidence" value="ECO:0007669"/>
    <property type="project" value="InterPro"/>
</dbReference>
<dbReference type="GO" id="GO:0005829">
    <property type="term" value="C:cytosol"/>
    <property type="evidence" value="ECO:0007669"/>
    <property type="project" value="TreeGrafter"/>
</dbReference>
<accession>A0AAC8X0S7</accession>
<protein>
    <recommendedName>
        <fullName evidence="7">Gram-positive cocci surface proteins LPxTG domain-containing protein</fullName>
    </recommendedName>
</protein>
<keyword evidence="4" id="KW-0572">Peptidoglycan-anchor</keyword>
<dbReference type="PROSITE" id="PS50847">
    <property type="entry name" value="GRAM_POS_ANCHORING"/>
    <property type="match status" value="1"/>
</dbReference>
<reference evidence="8 9" key="1">
    <citation type="journal article" date="2016" name="Genome Announc.">
        <title>Complete Genome Sequences of Aerococcus christensenii CCUG 28831T, Aerococcus sanguinicola CCUG 43001T, Aerococcus urinae CCUG 36881T, Aerococcus urinaeequi CCUG 28094T, Aerococcus urinaehominis CCUG 42038 BT, and Aerococcus viridans CCUG 4311T.</title>
        <authorList>
            <person name="Carkaci D."/>
            <person name="Dargis R."/>
            <person name="Nielsen X.C."/>
            <person name="Skovgaard O."/>
            <person name="Fuursted K."/>
            <person name="Christensen J.J."/>
        </authorList>
    </citation>
    <scope>NUCLEOTIDE SEQUENCE [LARGE SCALE GENOMIC DNA]</scope>
    <source>
        <strain evidence="8 9">CCUG28094</strain>
    </source>
</reference>
<dbReference type="GO" id="GO:0000226">
    <property type="term" value="P:microtubule cytoskeleton organization"/>
    <property type="evidence" value="ECO:0007669"/>
    <property type="project" value="InterPro"/>
</dbReference>
<dbReference type="GO" id="GO:0005875">
    <property type="term" value="C:microtubule associated complex"/>
    <property type="evidence" value="ECO:0007669"/>
    <property type="project" value="TreeGrafter"/>
</dbReference>
<dbReference type="EMBL" id="CP014162">
    <property type="protein sequence ID" value="AMB97708.1"/>
    <property type="molecule type" value="Genomic_DNA"/>
</dbReference>
<dbReference type="Gene3D" id="2.20.230.30">
    <property type="match status" value="2"/>
</dbReference>
<keyword evidence="1" id="KW-0134">Cell wall</keyword>
<sequence length="1371" mass="149675">MVGKNNWEVQLKRGANKVKRYTIKRTSVGVVSAVVAAGLIFGQETSVQADEITAGESQVTEVSNEAPVVTEESVEEVRSAETSQVEATAEENGTVSEIDAEELSEPVYEQTEVVAEEVSEGESTEYDDVVADSAVADQEEAGSNEAVAETETTVADTKSIQEDTEVVEESSVQAQMSTFAATANASEADTEFPELISISTDKEVYRAGEDIKVTAIVKENDELSRISANFSRTNGTTGTSSLSGYANKWSGLTRQSDGTYKAEMIIETDEKMPSNTYQLSSVDIYDVANNNTWLTSYNDTTGLFDLSVDILNEDGDTEFPELISISTDKEVYRAGEDIKVTAIVKENDELSRISANFSRTNGTTGTSSLSGYANKWSGLTRQSDGTYKAEMIIETDEKMPSNTYQLSSVDIYDVANNNTWLTTYNDTTGLFDLSVDILNEDGDTEFPELISISTDKEVYRAGEDIKVTAIVKENDELSRISANFSRTNGTTGTSSLSGYANKWSGLTRQSDGTYKAEMIIETDEKMPSNTYQLSSVDIYDVANNNTWLTTYNDTTGLVDLIVSINVANVPYETIRELNMDLTPNSEDVLVQAGVNGSADATTGELINAPVSEIIHYAPVEIPFETVEVESDDLYFGESALTPGQVGLLDPETNEVILEPVNEIIEIGSKLAPEEIAFETEKILDIHLAPGSSDQLVQEGQVGLRDSETGEVISNPIKRIYSYAPTIVDYEIIRMFNPNQEPDSIDIVAKHGEIGLMDPETNEVVIKPIAEVISFAPVTMAYDVEYQIDDSLEPNSGDTVELQPGSEGLQNPDTGDVLVAPVNQIIGQAPTEYIDDTTVQNIITIVDQVSNQEIASTTFLGNEYSVRLNYFINQLNSQNDLELEVVDEKTTSDVLRSSTVNGFTVSSRTIKKNIYVVNNNNTDTTIEKPFLPEGVIYNNQDYIRAYRKVTIQDNGGRELYRVNYVAYESTDETIRNAMSNINSLDYYYDSVDVSEGFTSIVGSTGSYRGPLKEITILVNRIEEPEVPEVEEPETPVEPVEPEVPEVEEPETPVEPEIPEVEEPEIPIEPEVPEVEEPETPVEPEVPEVEEPETPVEPEVPEVEEPETPVEPEVPEVEEPETPVEPEVPEVEEPGTPEEPEVPEVEEPETPVEPEIPEVEEPETPEEPEVPEVEEPETPEEPEVPEVEEPETPVEPEVPEVEEPETPVEPELPEVEEPETPVEPEVPEVEEPETPTNPEVPVVEEPETPAEPETPVAEDPETVVESEVPTNDVKAPVATSEDGVVVAEPIPTPAQSVATEGAKAESEVVVAETGSKVVETVLSAEVKAEETSTTVDENVATLPAAGAQTMSALATGLGVITTALGAILVRKKK</sequence>
<evidence type="ECO:0000256" key="5">
    <source>
        <dbReference type="SAM" id="MobiDB-lite"/>
    </source>
</evidence>
<dbReference type="GO" id="GO:0008017">
    <property type="term" value="F:microtubule binding"/>
    <property type="evidence" value="ECO:0007669"/>
    <property type="project" value="InterPro"/>
</dbReference>
<evidence type="ECO:0000256" key="1">
    <source>
        <dbReference type="ARBA" id="ARBA00022512"/>
    </source>
</evidence>
<reference evidence="9" key="2">
    <citation type="submission" date="2016-01" db="EMBL/GenBank/DDBJ databases">
        <title>Six Aerococcus type strain genome sequencing and assembly using PacBio and Illumina Hiseq.</title>
        <authorList>
            <person name="Carkaci D."/>
            <person name="Dargis R."/>
            <person name="Nielsen X.C."/>
            <person name="Skovgaard O."/>
            <person name="Fuursted K."/>
            <person name="Christensen J.J."/>
        </authorList>
    </citation>
    <scope>NUCLEOTIDE SEQUENCE [LARGE SCALE GENOMIC DNA]</scope>
    <source>
        <strain evidence="9">CCUG28094</strain>
    </source>
</reference>
<keyword evidence="2" id="KW-0964">Secreted</keyword>
<name>A0AAC8X0S7_9LACT</name>
<evidence type="ECO:0000256" key="3">
    <source>
        <dbReference type="ARBA" id="ARBA00022729"/>
    </source>
</evidence>
<keyword evidence="6" id="KW-0472">Membrane</keyword>
<organism evidence="8 9">
    <name type="scientific">Aerococcus urinaeequi</name>
    <dbReference type="NCBI Taxonomy" id="51665"/>
    <lineage>
        <taxon>Bacteria</taxon>
        <taxon>Bacillati</taxon>
        <taxon>Bacillota</taxon>
        <taxon>Bacilli</taxon>
        <taxon>Lactobacillales</taxon>
        <taxon>Aerococcaceae</taxon>
        <taxon>Aerococcus</taxon>
    </lineage>
</organism>
<dbReference type="InterPro" id="IPR005877">
    <property type="entry name" value="YSIRK_signal_dom"/>
</dbReference>
<keyword evidence="3" id="KW-0732">Signal</keyword>
<dbReference type="GO" id="GO:0003779">
    <property type="term" value="F:actin binding"/>
    <property type="evidence" value="ECO:0007669"/>
    <property type="project" value="TreeGrafter"/>
</dbReference>
<dbReference type="PANTHER" id="PTHR13843">
    <property type="entry name" value="MICROTUBULE-ASSOCIATED PROTEIN"/>
    <property type="match status" value="1"/>
</dbReference>
<evidence type="ECO:0000256" key="2">
    <source>
        <dbReference type="ARBA" id="ARBA00022525"/>
    </source>
</evidence>
<dbReference type="InterPro" id="IPR026074">
    <property type="entry name" value="MAP1"/>
</dbReference>
<dbReference type="PANTHER" id="PTHR13843:SF12">
    <property type="entry name" value="ATPASE F1_V1_A1 COMPLEX ALPHA_BETA SUBUNIT NUCLEOTIDE-BINDING DOMAIN-CONTAINING PROTEIN"/>
    <property type="match status" value="1"/>
</dbReference>
<dbReference type="GO" id="GO:0031114">
    <property type="term" value="P:regulation of microtubule depolymerization"/>
    <property type="evidence" value="ECO:0007669"/>
    <property type="project" value="TreeGrafter"/>
</dbReference>
<evidence type="ECO:0000313" key="8">
    <source>
        <dbReference type="EMBL" id="AMB97708.1"/>
    </source>
</evidence>
<gene>
    <name evidence="8" type="ORF">AWM74_05435</name>
</gene>
<keyword evidence="6" id="KW-1133">Transmembrane helix</keyword>
<feature type="compositionally biased region" description="Acidic residues" evidence="5">
    <location>
        <begin position="1240"/>
        <end position="1262"/>
    </location>
</feature>
<feature type="compositionally biased region" description="Acidic residues" evidence="5">
    <location>
        <begin position="1023"/>
        <end position="1231"/>
    </location>
</feature>
<dbReference type="InterPro" id="IPR019931">
    <property type="entry name" value="LPXTG_anchor"/>
</dbReference>
<feature type="region of interest" description="Disordered" evidence="5">
    <location>
        <begin position="1022"/>
        <end position="1282"/>
    </location>
</feature>
<feature type="transmembrane region" description="Helical" evidence="6">
    <location>
        <begin position="1348"/>
        <end position="1367"/>
    </location>
</feature>
<dbReference type="NCBIfam" id="TIGR01168">
    <property type="entry name" value="YSIRK_signal"/>
    <property type="match status" value="1"/>
</dbReference>
<dbReference type="GeneID" id="92866992"/>
<evidence type="ECO:0000256" key="4">
    <source>
        <dbReference type="ARBA" id="ARBA00023088"/>
    </source>
</evidence>
<evidence type="ECO:0000259" key="7">
    <source>
        <dbReference type="PROSITE" id="PS50847"/>
    </source>
</evidence>
<dbReference type="RefSeq" id="WP_060774345.1">
    <property type="nucleotide sequence ID" value="NZ_CP014162.1"/>
</dbReference>
<dbReference type="Proteomes" id="UP000067698">
    <property type="component" value="Chromosome"/>
</dbReference>
<evidence type="ECO:0000256" key="6">
    <source>
        <dbReference type="SAM" id="Phobius"/>
    </source>
</evidence>